<dbReference type="EMBL" id="CM035427">
    <property type="protein sequence ID" value="KAH7306280.1"/>
    <property type="molecule type" value="Genomic_DNA"/>
</dbReference>
<evidence type="ECO:0000313" key="2">
    <source>
        <dbReference type="Proteomes" id="UP000825935"/>
    </source>
</evidence>
<dbReference type="Proteomes" id="UP000825935">
    <property type="component" value="Chromosome 22"/>
</dbReference>
<comment type="caution">
    <text evidence="1">The sequence shown here is derived from an EMBL/GenBank/DDBJ whole genome shotgun (WGS) entry which is preliminary data.</text>
</comment>
<evidence type="ECO:0000313" key="1">
    <source>
        <dbReference type="EMBL" id="KAH7306280.1"/>
    </source>
</evidence>
<sequence>MQRVYELLIEMHGYICFVDSLLLPFLDLPFCRVASELDMMEEKEDSTKVFPHMYMLLVELMSCLLMSTGCKTVWRGRFVTRLRESDWSHGLHLCFGLSDTCGSYVVIEFCCKMI</sequence>
<keyword evidence="2" id="KW-1185">Reference proteome</keyword>
<organism evidence="1 2">
    <name type="scientific">Ceratopteris richardii</name>
    <name type="common">Triangle waterfern</name>
    <dbReference type="NCBI Taxonomy" id="49495"/>
    <lineage>
        <taxon>Eukaryota</taxon>
        <taxon>Viridiplantae</taxon>
        <taxon>Streptophyta</taxon>
        <taxon>Embryophyta</taxon>
        <taxon>Tracheophyta</taxon>
        <taxon>Polypodiopsida</taxon>
        <taxon>Polypodiidae</taxon>
        <taxon>Polypodiales</taxon>
        <taxon>Pteridineae</taxon>
        <taxon>Pteridaceae</taxon>
        <taxon>Parkerioideae</taxon>
        <taxon>Ceratopteris</taxon>
    </lineage>
</organism>
<dbReference type="AlphaFoldDB" id="A0A8T2S4Y6"/>
<accession>A0A8T2S4Y6</accession>
<name>A0A8T2S4Y6_CERRI</name>
<reference evidence="1" key="1">
    <citation type="submission" date="2021-08" db="EMBL/GenBank/DDBJ databases">
        <title>WGS assembly of Ceratopteris richardii.</title>
        <authorList>
            <person name="Marchant D.B."/>
            <person name="Chen G."/>
            <person name="Jenkins J."/>
            <person name="Shu S."/>
            <person name="Leebens-Mack J."/>
            <person name="Grimwood J."/>
            <person name="Schmutz J."/>
            <person name="Soltis P."/>
            <person name="Soltis D."/>
            <person name="Chen Z.-H."/>
        </authorList>
    </citation>
    <scope>NUCLEOTIDE SEQUENCE</scope>
    <source>
        <strain evidence="1">Whitten #5841</strain>
        <tissue evidence="1">Leaf</tissue>
    </source>
</reference>
<protein>
    <submittedName>
        <fullName evidence="1">Uncharacterized protein</fullName>
    </submittedName>
</protein>
<proteinExistence type="predicted"/>
<gene>
    <name evidence="1" type="ORF">KP509_22G005000</name>
</gene>